<keyword evidence="2" id="KW-1185">Reference proteome</keyword>
<gene>
    <name evidence="1" type="ORF">BTN85_0329</name>
</gene>
<name>A0A1Q6DU26_METT1</name>
<evidence type="ECO:0000313" key="2">
    <source>
        <dbReference type="Proteomes" id="UP000185744"/>
    </source>
</evidence>
<proteinExistence type="predicted"/>
<accession>A0A1Q6DU26</accession>
<dbReference type="STRING" id="1903181.BTN85_0329"/>
<dbReference type="InParanoid" id="A0A1Q6DU26"/>
<dbReference type="EMBL" id="MSDW01000001">
    <property type="protein sequence ID" value="OKY77853.1"/>
    <property type="molecule type" value="Genomic_DNA"/>
</dbReference>
<evidence type="ECO:0000313" key="1">
    <source>
        <dbReference type="EMBL" id="OKY77853.1"/>
    </source>
</evidence>
<comment type="caution">
    <text evidence="1">The sequence shown here is derived from an EMBL/GenBank/DDBJ whole genome shotgun (WGS) entry which is preliminary data.</text>
</comment>
<dbReference type="Proteomes" id="UP000185744">
    <property type="component" value="Unassembled WGS sequence"/>
</dbReference>
<reference evidence="1" key="1">
    <citation type="submission" date="2016-12" db="EMBL/GenBank/DDBJ databases">
        <title>Discovery of methanogenic haloarchaea.</title>
        <authorList>
            <person name="Sorokin D.Y."/>
            <person name="Makarova K.S."/>
            <person name="Abbas B."/>
            <person name="Ferrer M."/>
            <person name="Golyshin P.N."/>
        </authorList>
    </citation>
    <scope>NUCLEOTIDE SEQUENCE [LARGE SCALE GENOMIC DNA]</scope>
    <source>
        <strain evidence="1">HMET1</strain>
    </source>
</reference>
<protein>
    <submittedName>
        <fullName evidence="1">Uncharacterized protein</fullName>
    </submittedName>
</protein>
<organism evidence="1 2">
    <name type="scientific">Methanohalarchaeum thermophilum</name>
    <dbReference type="NCBI Taxonomy" id="1903181"/>
    <lineage>
        <taxon>Archaea</taxon>
        <taxon>Methanobacteriati</taxon>
        <taxon>Methanobacteriota</taxon>
        <taxon>Methanonatronarchaeia</taxon>
        <taxon>Methanonatronarchaeales</taxon>
        <taxon>Methanonatronarchaeaceae</taxon>
        <taxon>Candidatus Methanohalarchaeum</taxon>
    </lineage>
</organism>
<dbReference type="AlphaFoldDB" id="A0A1Q6DU26"/>
<sequence>MVEMGYKNEKHENEINLDDGLGVDLDIDFIEELPSKDPNDSRNKKDIPKFIESAWKEALDEAKKRKEKEDFPDNLGGD</sequence>